<organism evidence="3 4">
    <name type="scientific">Macrococcoides caseolyticum</name>
    <dbReference type="NCBI Taxonomy" id="69966"/>
    <lineage>
        <taxon>Bacteria</taxon>
        <taxon>Bacillati</taxon>
        <taxon>Bacillota</taxon>
        <taxon>Bacilli</taxon>
        <taxon>Bacillales</taxon>
        <taxon>Staphylococcaceae</taxon>
        <taxon>Macrococcoides</taxon>
    </lineage>
</organism>
<dbReference type="PANTHER" id="PTHR47396">
    <property type="entry name" value="TYPE I RESTRICTION ENZYME ECOKI R PROTEIN"/>
    <property type="match status" value="1"/>
</dbReference>
<sequence>MNYLNNSNHTYVYESLESYNLFSKDVLIHKSNLSKEDSIKYFLNKNELEMYRDLSEELKINYDNFSEYISKISNTKYNRFPFQISLIGDKKLEKYKYEIQKNFSLLETKLITNDHNTYNYMIDQLKNELLTCDSFDIIVSFIRGSGLNMLVNTLNILRVLGIKGRIITSTYMNVTQPEALRKLLEYKNIDVKIYQSSKIDDSFHTKAYLFHRKNNMSSVIVGSSNITKAALKTGEEWNIRTYEKASDSVYISTQERYDILWNSDKVVKLSDELISKYENFIEVNKVIYPISQSFNIKKTNNNIIHPNSMQKEAIKNLLVSIDKGHKRGIAIAATGTGKTYLSAMAAQKLNPRNVLFIAHRNELLESGMKTFKKIFNDQKDDEFAKYKGEQRIIKKYTFASIKTLVKDIGKMEPETFDIIIIDEFHHATASNYMKVINHFSPRFLLGLTATPERTDGGDVYELAEYNVISDVRLKQALESELLVPFQYYGISDDTVDLADRDGISVEEITKKLSTNKRVEFIIKKMNQFTLSGPMKAIGFCQNIVHAQYMNEEFKKRGYYSTILTGNNTDEERQKAINDLQSDKNSLEIIFTVDLFNEGVDIPQINLILFLRPTESSIIFTQQLGRGLRTYANKEYLTVLDFVTNDRKNYLVPIALSGDPTFMGRGKLKSIVENNFNNLSNQVHIELDYKSKEDILKNIDNTTFYSAENIKRIVKSFLEEVRIIQRDNDYTLNILDFYNFENAPDLFTVFSGNYNNLSQLNKSIKSQSVVDDKINNDSFYTFIFNEVTKILPLRRIFDYIILLDVLINNNSSTKNIKYLFKEMLSIELDKSSIEKIEYSIERLTKLKYKKQPFLHLTNYGITLDKNFKVDDDVRLILKDYLQYGFFTYKKEFDPNLINREIDLYLYEQYKRTDVLALIGYNKAIDSLREGVLQYKGNYYLFVNLFKDEEAKENKLNYQDYFINNSKFHWQSQNQTSQSSPTGQNLIHHVKNNKKVHLFVRREKKEEGVVMPFYYVGELEFVSASGNKPISIEWNLKKEIPMKLLNEFTVNNEGRY</sequence>
<dbReference type="InterPro" id="IPR025202">
    <property type="entry name" value="PLD-like_dom"/>
</dbReference>
<dbReference type="InterPro" id="IPR027417">
    <property type="entry name" value="P-loop_NTPase"/>
</dbReference>
<feature type="domain" description="Helicase C-terminal" evidence="2">
    <location>
        <begin position="524"/>
        <end position="679"/>
    </location>
</feature>
<dbReference type="CDD" id="cd18799">
    <property type="entry name" value="SF2_C_EcoAI-like"/>
    <property type="match status" value="1"/>
</dbReference>
<dbReference type="PANTHER" id="PTHR47396:SF1">
    <property type="entry name" value="ATP-DEPENDENT HELICASE IRC3-RELATED"/>
    <property type="match status" value="1"/>
</dbReference>
<dbReference type="GO" id="GO:0005829">
    <property type="term" value="C:cytosol"/>
    <property type="evidence" value="ECO:0007669"/>
    <property type="project" value="TreeGrafter"/>
</dbReference>
<dbReference type="AlphaFoldDB" id="A0A855GEE7"/>
<proteinExistence type="predicted"/>
<dbReference type="InterPro" id="IPR006935">
    <property type="entry name" value="Helicase/UvrB_N"/>
</dbReference>
<dbReference type="GO" id="GO:0003677">
    <property type="term" value="F:DNA binding"/>
    <property type="evidence" value="ECO:0007669"/>
    <property type="project" value="InterPro"/>
</dbReference>
<evidence type="ECO:0000313" key="4">
    <source>
        <dbReference type="Proteomes" id="UP000233482"/>
    </source>
</evidence>
<dbReference type="PROSITE" id="PS51192">
    <property type="entry name" value="HELICASE_ATP_BIND_1"/>
    <property type="match status" value="1"/>
</dbReference>
<dbReference type="SMART" id="SM00490">
    <property type="entry name" value="HELICc"/>
    <property type="match status" value="1"/>
</dbReference>
<dbReference type="Pfam" id="PF04851">
    <property type="entry name" value="ResIII"/>
    <property type="match status" value="1"/>
</dbReference>
<dbReference type="SUPFAM" id="SSF56024">
    <property type="entry name" value="Phospholipase D/nuclease"/>
    <property type="match status" value="1"/>
</dbReference>
<dbReference type="CDD" id="cd18032">
    <property type="entry name" value="DEXHc_RE_I_III_res"/>
    <property type="match status" value="1"/>
</dbReference>
<accession>A0A855GEE7</accession>
<comment type="caution">
    <text evidence="3">The sequence shown here is derived from an EMBL/GenBank/DDBJ whole genome shotgun (WGS) entry which is preliminary data.</text>
</comment>
<dbReference type="PROSITE" id="PS51194">
    <property type="entry name" value="HELICASE_CTER"/>
    <property type="match status" value="1"/>
</dbReference>
<evidence type="ECO:0000259" key="1">
    <source>
        <dbReference type="PROSITE" id="PS51192"/>
    </source>
</evidence>
<evidence type="ECO:0008006" key="5">
    <source>
        <dbReference type="Google" id="ProtNLM"/>
    </source>
</evidence>
<dbReference type="EMBL" id="PIXC01000020">
    <property type="protein sequence ID" value="PKE25631.1"/>
    <property type="molecule type" value="Genomic_DNA"/>
</dbReference>
<dbReference type="InterPro" id="IPR021835">
    <property type="entry name" value="DUF3427"/>
</dbReference>
<dbReference type="SMART" id="SM00487">
    <property type="entry name" value="DEXDc"/>
    <property type="match status" value="1"/>
</dbReference>
<dbReference type="Proteomes" id="UP000233482">
    <property type="component" value="Unassembled WGS sequence"/>
</dbReference>
<dbReference type="Pfam" id="PF00271">
    <property type="entry name" value="Helicase_C"/>
    <property type="match status" value="1"/>
</dbReference>
<dbReference type="InterPro" id="IPR014001">
    <property type="entry name" value="Helicase_ATP-bd"/>
</dbReference>
<dbReference type="GO" id="GO:0016787">
    <property type="term" value="F:hydrolase activity"/>
    <property type="evidence" value="ECO:0007669"/>
    <property type="project" value="InterPro"/>
</dbReference>
<evidence type="ECO:0000313" key="3">
    <source>
        <dbReference type="EMBL" id="PKE25631.1"/>
    </source>
</evidence>
<dbReference type="InterPro" id="IPR050742">
    <property type="entry name" value="Helicase_Restrict-Modif_Enz"/>
</dbReference>
<name>A0A855GEE7_9STAP</name>
<dbReference type="RefSeq" id="WP_101031301.1">
    <property type="nucleotide sequence ID" value="NZ_CP073801.1"/>
</dbReference>
<dbReference type="GO" id="GO:0005524">
    <property type="term" value="F:ATP binding"/>
    <property type="evidence" value="ECO:0007669"/>
    <property type="project" value="InterPro"/>
</dbReference>
<evidence type="ECO:0000259" key="2">
    <source>
        <dbReference type="PROSITE" id="PS51194"/>
    </source>
</evidence>
<feature type="domain" description="Helicase ATP-binding" evidence="1">
    <location>
        <begin position="319"/>
        <end position="469"/>
    </location>
</feature>
<dbReference type="Pfam" id="PF11907">
    <property type="entry name" value="DUF3427"/>
    <property type="match status" value="1"/>
</dbReference>
<dbReference type="SUPFAM" id="SSF52540">
    <property type="entry name" value="P-loop containing nucleoside triphosphate hydrolases"/>
    <property type="match status" value="1"/>
</dbReference>
<dbReference type="Gene3D" id="3.40.50.300">
    <property type="entry name" value="P-loop containing nucleotide triphosphate hydrolases"/>
    <property type="match status" value="2"/>
</dbReference>
<reference evidence="3 4" key="1">
    <citation type="submission" date="2017-12" db="EMBL/GenBank/DDBJ databases">
        <title>Genomics of Macrococcus caseolyticus.</title>
        <authorList>
            <person name="MacFadyen A.C."/>
            <person name="Paterson G.K."/>
        </authorList>
    </citation>
    <scope>NUCLEOTIDE SEQUENCE [LARGE SCALE GENOMIC DNA]</scope>
    <source>
        <strain evidence="3 4">5788_EF188</strain>
    </source>
</reference>
<dbReference type="InterPro" id="IPR001650">
    <property type="entry name" value="Helicase_C-like"/>
</dbReference>
<protein>
    <recommendedName>
        <fullName evidence="5">DUF3427 domain-containing protein</fullName>
    </recommendedName>
</protein>
<dbReference type="Gene3D" id="3.30.870.10">
    <property type="entry name" value="Endonuclease Chain A"/>
    <property type="match status" value="1"/>
</dbReference>
<gene>
    <name evidence="3" type="ORF">CW686_08870</name>
</gene>
<dbReference type="Pfam" id="PF13091">
    <property type="entry name" value="PLDc_2"/>
    <property type="match status" value="1"/>
</dbReference>